<feature type="transmembrane region" description="Helical" evidence="1">
    <location>
        <begin position="251"/>
        <end position="269"/>
    </location>
</feature>
<dbReference type="EMBL" id="JAGISH010000002">
    <property type="protein sequence ID" value="MBP0482073.1"/>
    <property type="molecule type" value="Genomic_DNA"/>
</dbReference>
<dbReference type="AlphaFoldDB" id="A0A940RZK3"/>
<protein>
    <submittedName>
        <fullName evidence="3">HupE/UreJ family protein</fullName>
    </submittedName>
</protein>
<feature type="transmembrane region" description="Helical" evidence="1">
    <location>
        <begin position="378"/>
        <end position="397"/>
    </location>
</feature>
<sequence length="432" mass="46499">MTRLMLVLLTCLALTGTAQAHEVRPAIGDLETEGERLTLVLRLSAEPILAGVDLEGVEDTNATDGAEDVDALRALPPKALAERIEGRATEILGPITVTGHAPVMLALDRVEVDDEPEITLPRETRLFITGRLPSGTDAITVGWPSRYGTLILRQMGVEDGFTGYLTGGPSEPIRIAGGSGRDGWWTFGSYIPVGFDHILPKGLDHILFVLGLFFLSTRLRPLLWQISAFTLAHTVTLALGALGYVTVSPAIVEPIIAASIVYVAVENLVSDRLHRWRPVVIFGFGLLHGLGFAAVLQEFGLPQAQFFPALIGFNVGVEFGQLTVIAIAFLVVALAQQVDRMKADQRLAQVIYGVLALVFVAGGYLLNGPGFLEVMGAGAPVFLWPLAALSLACLLAAHFVDRLHAYRRFVAMPASVAIACVGGYWFVERVFL</sequence>
<organism evidence="3 4">
    <name type="scientific">Sagittula salina</name>
    <dbReference type="NCBI Taxonomy" id="2820268"/>
    <lineage>
        <taxon>Bacteria</taxon>
        <taxon>Pseudomonadati</taxon>
        <taxon>Pseudomonadota</taxon>
        <taxon>Alphaproteobacteria</taxon>
        <taxon>Rhodobacterales</taxon>
        <taxon>Roseobacteraceae</taxon>
        <taxon>Sagittula</taxon>
    </lineage>
</organism>
<dbReference type="Proteomes" id="UP000675940">
    <property type="component" value="Unassembled WGS sequence"/>
</dbReference>
<evidence type="ECO:0000256" key="2">
    <source>
        <dbReference type="SAM" id="SignalP"/>
    </source>
</evidence>
<feature type="signal peptide" evidence="2">
    <location>
        <begin position="1"/>
        <end position="20"/>
    </location>
</feature>
<dbReference type="Pfam" id="PF13795">
    <property type="entry name" value="HupE_UreJ_2"/>
    <property type="match status" value="1"/>
</dbReference>
<feature type="transmembrane region" description="Helical" evidence="1">
    <location>
        <begin position="309"/>
        <end position="335"/>
    </location>
</feature>
<feature type="transmembrane region" description="Helical" evidence="1">
    <location>
        <begin position="347"/>
        <end position="366"/>
    </location>
</feature>
<evidence type="ECO:0000256" key="1">
    <source>
        <dbReference type="SAM" id="Phobius"/>
    </source>
</evidence>
<name>A0A940RZK3_9RHOB</name>
<keyword evidence="4" id="KW-1185">Reference proteome</keyword>
<feature type="chain" id="PRO_5037326850" evidence="2">
    <location>
        <begin position="21"/>
        <end position="432"/>
    </location>
</feature>
<feature type="transmembrane region" description="Helical" evidence="1">
    <location>
        <begin position="276"/>
        <end position="297"/>
    </location>
</feature>
<evidence type="ECO:0000313" key="4">
    <source>
        <dbReference type="Proteomes" id="UP000675940"/>
    </source>
</evidence>
<feature type="transmembrane region" description="Helical" evidence="1">
    <location>
        <begin position="409"/>
        <end position="427"/>
    </location>
</feature>
<keyword evidence="2" id="KW-0732">Signal</keyword>
<evidence type="ECO:0000313" key="3">
    <source>
        <dbReference type="EMBL" id="MBP0482073.1"/>
    </source>
</evidence>
<dbReference type="InterPro" id="IPR032809">
    <property type="entry name" value="Put_HupE_UreJ"/>
</dbReference>
<proteinExistence type="predicted"/>
<keyword evidence="1" id="KW-1133">Transmembrane helix</keyword>
<gene>
    <name evidence="3" type="ORF">J5474_06155</name>
</gene>
<keyword evidence="1" id="KW-0812">Transmembrane</keyword>
<reference evidence="3" key="1">
    <citation type="submission" date="2021-03" db="EMBL/GenBank/DDBJ databases">
        <title>Sagittula salina sp. nov. strain M10.9X isolated from the marine waste.</title>
        <authorList>
            <person name="Satari L."/>
            <person name="Molina-Menor E."/>
            <person name="Vidal-Verdu A."/>
            <person name="Pascual J."/>
            <person name="Pereto J."/>
            <person name="Porcar M."/>
        </authorList>
    </citation>
    <scope>NUCLEOTIDE SEQUENCE</scope>
    <source>
        <strain evidence="3">M10.9X</strain>
    </source>
</reference>
<accession>A0A940RZK3</accession>
<keyword evidence="1" id="KW-0472">Membrane</keyword>
<comment type="caution">
    <text evidence="3">The sequence shown here is derived from an EMBL/GenBank/DDBJ whole genome shotgun (WGS) entry which is preliminary data.</text>
</comment>